<evidence type="ECO:0000259" key="2">
    <source>
        <dbReference type="Pfam" id="PF24883"/>
    </source>
</evidence>
<gene>
    <name evidence="3" type="ORF">BOTBODRAFT_98689</name>
</gene>
<organism evidence="3 4">
    <name type="scientific">Botryobasidium botryosum (strain FD-172 SS1)</name>
    <dbReference type="NCBI Taxonomy" id="930990"/>
    <lineage>
        <taxon>Eukaryota</taxon>
        <taxon>Fungi</taxon>
        <taxon>Dikarya</taxon>
        <taxon>Basidiomycota</taxon>
        <taxon>Agaricomycotina</taxon>
        <taxon>Agaricomycetes</taxon>
        <taxon>Cantharellales</taxon>
        <taxon>Botryobasidiaceae</taxon>
        <taxon>Botryobasidium</taxon>
    </lineage>
</organism>
<feature type="non-terminal residue" evidence="3">
    <location>
        <position position="150"/>
    </location>
</feature>
<keyword evidence="1" id="KW-0677">Repeat</keyword>
<dbReference type="InterPro" id="IPR027417">
    <property type="entry name" value="P-loop_NTPase"/>
</dbReference>
<accession>A0A067M836</accession>
<dbReference type="EMBL" id="KL198054">
    <property type="protein sequence ID" value="KDQ11933.1"/>
    <property type="molecule type" value="Genomic_DNA"/>
</dbReference>
<feature type="non-terminal residue" evidence="3">
    <location>
        <position position="1"/>
    </location>
</feature>
<dbReference type="Proteomes" id="UP000027195">
    <property type="component" value="Unassembled WGS sequence"/>
</dbReference>
<evidence type="ECO:0000313" key="4">
    <source>
        <dbReference type="Proteomes" id="UP000027195"/>
    </source>
</evidence>
<keyword evidence="4" id="KW-1185">Reference proteome</keyword>
<dbReference type="InterPro" id="IPR056884">
    <property type="entry name" value="NPHP3-like_N"/>
</dbReference>
<evidence type="ECO:0000313" key="3">
    <source>
        <dbReference type="EMBL" id="KDQ11933.1"/>
    </source>
</evidence>
<reference evidence="4" key="1">
    <citation type="journal article" date="2014" name="Proc. Natl. Acad. Sci. U.S.A.">
        <title>Extensive sampling of basidiomycete genomes demonstrates inadequacy of the white-rot/brown-rot paradigm for wood decay fungi.</title>
        <authorList>
            <person name="Riley R."/>
            <person name="Salamov A.A."/>
            <person name="Brown D.W."/>
            <person name="Nagy L.G."/>
            <person name="Floudas D."/>
            <person name="Held B.W."/>
            <person name="Levasseur A."/>
            <person name="Lombard V."/>
            <person name="Morin E."/>
            <person name="Otillar R."/>
            <person name="Lindquist E.A."/>
            <person name="Sun H."/>
            <person name="LaButti K.M."/>
            <person name="Schmutz J."/>
            <person name="Jabbour D."/>
            <person name="Luo H."/>
            <person name="Baker S.E."/>
            <person name="Pisabarro A.G."/>
            <person name="Walton J.D."/>
            <person name="Blanchette R.A."/>
            <person name="Henrissat B."/>
            <person name="Martin F."/>
            <person name="Cullen D."/>
            <person name="Hibbett D.S."/>
            <person name="Grigoriev I.V."/>
        </authorList>
    </citation>
    <scope>NUCLEOTIDE SEQUENCE [LARGE SCALE GENOMIC DNA]</scope>
    <source>
        <strain evidence="4">FD-172 SS1</strain>
    </source>
</reference>
<feature type="domain" description="Nephrocystin 3-like N-terminal" evidence="2">
    <location>
        <begin position="31"/>
        <end position="149"/>
    </location>
</feature>
<dbReference type="STRING" id="930990.A0A067M836"/>
<dbReference type="OrthoDB" id="5106486at2759"/>
<dbReference type="Pfam" id="PF24883">
    <property type="entry name" value="NPHP3_N"/>
    <property type="match status" value="1"/>
</dbReference>
<dbReference type="SUPFAM" id="SSF52540">
    <property type="entry name" value="P-loop containing nucleoside triphosphate hydrolases"/>
    <property type="match status" value="1"/>
</dbReference>
<dbReference type="AlphaFoldDB" id="A0A067M836"/>
<sequence>GVLNQLVVAATWDSQHVCLENTRASVLDDITRWVHDIPECGSNTPFFLSGAAGTGKSSVANSLAAQYDSLGCLGSAFFFDRAIAGRNAPGGLFQSVARELAARDPIIREEVVTALKQDPGLCSADFIRQFAHLICGPCHKAATGSPIVLI</sequence>
<proteinExistence type="predicted"/>
<evidence type="ECO:0000256" key="1">
    <source>
        <dbReference type="ARBA" id="ARBA00022737"/>
    </source>
</evidence>
<dbReference type="InParanoid" id="A0A067M836"/>
<name>A0A067M836_BOTB1</name>
<protein>
    <recommendedName>
        <fullName evidence="2">Nephrocystin 3-like N-terminal domain-containing protein</fullName>
    </recommendedName>
</protein>
<dbReference type="HOGENOM" id="CLU_000288_6_8_1"/>